<evidence type="ECO:0000256" key="4">
    <source>
        <dbReference type="ARBA" id="ARBA00022989"/>
    </source>
</evidence>
<keyword evidence="4 6" id="KW-1133">Transmembrane helix</keyword>
<evidence type="ECO:0000313" key="8">
    <source>
        <dbReference type="Proteomes" id="UP000095283"/>
    </source>
</evidence>
<dbReference type="Pfam" id="PF10277">
    <property type="entry name" value="Frag1"/>
    <property type="match status" value="1"/>
</dbReference>
<evidence type="ECO:0000259" key="7">
    <source>
        <dbReference type="Pfam" id="PF10277"/>
    </source>
</evidence>
<keyword evidence="3 6" id="KW-0812">Transmembrane</keyword>
<dbReference type="InterPro" id="IPR050911">
    <property type="entry name" value="DRAM/TMEM150_Autophagy_Mod"/>
</dbReference>
<dbReference type="GO" id="GO:0012505">
    <property type="term" value="C:endomembrane system"/>
    <property type="evidence" value="ECO:0007669"/>
    <property type="project" value="UniProtKB-SubCell"/>
</dbReference>
<evidence type="ECO:0000256" key="1">
    <source>
        <dbReference type="ARBA" id="ARBA00004127"/>
    </source>
</evidence>
<keyword evidence="8" id="KW-1185">Reference proteome</keyword>
<proteinExistence type="inferred from homology"/>
<comment type="subcellular location">
    <subcellularLocation>
        <location evidence="1">Endomembrane system</location>
        <topology evidence="1">Multi-pass membrane protein</topology>
    </subcellularLocation>
</comment>
<dbReference type="PANTHER" id="PTHR21324">
    <property type="entry name" value="FASTING-INDUCIBLE INTEGRAL MEMBRANE PROTEIN TM6P1-RELATED"/>
    <property type="match status" value="1"/>
</dbReference>
<evidence type="ECO:0000256" key="2">
    <source>
        <dbReference type="ARBA" id="ARBA00006565"/>
    </source>
</evidence>
<feature type="transmembrane region" description="Helical" evidence="6">
    <location>
        <begin position="123"/>
        <end position="145"/>
    </location>
</feature>
<dbReference type="Proteomes" id="UP000095283">
    <property type="component" value="Unplaced"/>
</dbReference>
<dbReference type="PANTHER" id="PTHR21324:SF2">
    <property type="entry name" value="EG:22E5.9 PROTEIN"/>
    <property type="match status" value="1"/>
</dbReference>
<protein>
    <submittedName>
        <fullName evidence="9">DNA damage-regulated autophagy modulator protein 2</fullName>
    </submittedName>
</protein>
<comment type="similarity">
    <text evidence="2">Belongs to the DRAM/TMEM150 family.</text>
</comment>
<reference evidence="9" key="1">
    <citation type="submission" date="2016-11" db="UniProtKB">
        <authorList>
            <consortium name="WormBaseParasite"/>
        </authorList>
    </citation>
    <scope>IDENTIFICATION</scope>
</reference>
<feature type="transmembrane region" description="Helical" evidence="6">
    <location>
        <begin position="88"/>
        <end position="111"/>
    </location>
</feature>
<dbReference type="WBParaSite" id="Hba_05895">
    <property type="protein sequence ID" value="Hba_05895"/>
    <property type="gene ID" value="Hba_05895"/>
</dbReference>
<name>A0A1I7WL78_HETBA</name>
<feature type="transmembrane region" description="Helical" evidence="6">
    <location>
        <begin position="54"/>
        <end position="76"/>
    </location>
</feature>
<feature type="domain" description="CWH43-like N-terminal" evidence="7">
    <location>
        <begin position="12"/>
        <end position="201"/>
    </location>
</feature>
<sequence length="317" mass="35627">MTQAKIGLVPLFSVTFALLAFFIGLVAMTIYLIHRYTILFYSVVCEKDIGDWKTFSFLLMLLGFLASLGMSMVANFQEGPILLSVHNTGAFTFFIGIILYFWGQLIIAYSLKPRMVSIHLTNIRLVLTLTASSLLVFHMVCLFAEPFAKSAGKQEVNQFGIARVPSNDPHFLNHIATTVSEWILALLVELQILLYMYDFASVSLHTPKMSVQESNIFANKQIASQTDQIYYAHEVNPYSGSRLIGEFSDTTTQRRLPRVDHPSTVLDNVQPSLPLTLSKSQDTFARAKLAPHSTYNHVCRRNARNGSSAPQKTNHRE</sequence>
<dbReference type="InterPro" id="IPR019402">
    <property type="entry name" value="CWH43_N"/>
</dbReference>
<accession>A0A1I7WL78</accession>
<evidence type="ECO:0000313" key="9">
    <source>
        <dbReference type="WBParaSite" id="Hba_05895"/>
    </source>
</evidence>
<keyword evidence="5 6" id="KW-0472">Membrane</keyword>
<dbReference type="AlphaFoldDB" id="A0A1I7WL78"/>
<evidence type="ECO:0000256" key="5">
    <source>
        <dbReference type="ARBA" id="ARBA00023136"/>
    </source>
</evidence>
<feature type="transmembrane region" description="Helical" evidence="6">
    <location>
        <begin position="6"/>
        <end position="33"/>
    </location>
</feature>
<evidence type="ECO:0000256" key="6">
    <source>
        <dbReference type="SAM" id="Phobius"/>
    </source>
</evidence>
<evidence type="ECO:0000256" key="3">
    <source>
        <dbReference type="ARBA" id="ARBA00022692"/>
    </source>
</evidence>
<organism evidence="8 9">
    <name type="scientific">Heterorhabditis bacteriophora</name>
    <name type="common">Entomopathogenic nematode worm</name>
    <dbReference type="NCBI Taxonomy" id="37862"/>
    <lineage>
        <taxon>Eukaryota</taxon>
        <taxon>Metazoa</taxon>
        <taxon>Ecdysozoa</taxon>
        <taxon>Nematoda</taxon>
        <taxon>Chromadorea</taxon>
        <taxon>Rhabditida</taxon>
        <taxon>Rhabditina</taxon>
        <taxon>Rhabditomorpha</taxon>
        <taxon>Strongyloidea</taxon>
        <taxon>Heterorhabditidae</taxon>
        <taxon>Heterorhabditis</taxon>
    </lineage>
</organism>